<reference evidence="1" key="1">
    <citation type="journal article" date="2019" name="PLoS Negl. Trop. Dis.">
        <title>Revisiting the worldwide diversity of Leptospira species in the environment.</title>
        <authorList>
            <person name="Vincent A.T."/>
            <person name="Schiettekatte O."/>
            <person name="Bourhy P."/>
            <person name="Veyrier F.J."/>
            <person name="Picardeau M."/>
        </authorList>
    </citation>
    <scope>NUCLEOTIDE SEQUENCE [LARGE SCALE GENOMIC DNA]</scope>
    <source>
        <strain evidence="1">201601113</strain>
    </source>
</reference>
<evidence type="ECO:0000313" key="1">
    <source>
        <dbReference type="EMBL" id="TGM97311.1"/>
    </source>
</evidence>
<keyword evidence="2" id="KW-1185">Reference proteome</keyword>
<name>A0A4Z1AKJ1_9LEPT</name>
<dbReference type="EMBL" id="RQHS01000019">
    <property type="protein sequence ID" value="TGM97311.1"/>
    <property type="molecule type" value="Genomic_DNA"/>
</dbReference>
<proteinExistence type="predicted"/>
<organism evidence="1 2">
    <name type="scientific">Leptospira dzoumogneensis</name>
    <dbReference type="NCBI Taxonomy" id="2484904"/>
    <lineage>
        <taxon>Bacteria</taxon>
        <taxon>Pseudomonadati</taxon>
        <taxon>Spirochaetota</taxon>
        <taxon>Spirochaetia</taxon>
        <taxon>Leptospirales</taxon>
        <taxon>Leptospiraceae</taxon>
        <taxon>Leptospira</taxon>
    </lineage>
</organism>
<accession>A0A4Z1AKJ1</accession>
<dbReference type="Proteomes" id="UP000297241">
    <property type="component" value="Unassembled WGS sequence"/>
</dbReference>
<sequence>MSKIEDDKLWKQLDSVGIDHFRKIQLLLNTLYEDIRFHQNKELAYFKMRLVTEENIKIFIQKMGSEVERKKHYEYLIYCEVILFDFRTECENWIHVDGIQLERDNLRSRGIIDHPAFEINCVTDLYCKFSNPVEEDEVPNINDLK</sequence>
<gene>
    <name evidence="1" type="ORF">EHR06_14270</name>
</gene>
<evidence type="ECO:0000313" key="2">
    <source>
        <dbReference type="Proteomes" id="UP000297241"/>
    </source>
</evidence>
<dbReference type="OrthoDB" id="329464at2"/>
<dbReference type="NCBIfam" id="NF047513">
    <property type="entry name" value="LIC_13246_fam"/>
    <property type="match status" value="1"/>
</dbReference>
<dbReference type="AlphaFoldDB" id="A0A4Z1AKJ1"/>
<protein>
    <submittedName>
        <fullName evidence="1">Uncharacterized protein</fullName>
    </submittedName>
</protein>
<dbReference type="RefSeq" id="WP_135757618.1">
    <property type="nucleotide sequence ID" value="NZ_RQHS01000019.1"/>
</dbReference>
<comment type="caution">
    <text evidence="1">The sequence shown here is derived from an EMBL/GenBank/DDBJ whole genome shotgun (WGS) entry which is preliminary data.</text>
</comment>